<proteinExistence type="predicted"/>
<accession>A0A8S0Y5P2</accession>
<keyword evidence="2" id="KW-1185">Reference proteome</keyword>
<dbReference type="EMBL" id="CADCXN010000008">
    <property type="protein sequence ID" value="CAA9889478.1"/>
    <property type="molecule type" value="Genomic_DNA"/>
</dbReference>
<organism evidence="1 2">
    <name type="scientific">Candidatus Methylobacter favarea</name>
    <dbReference type="NCBI Taxonomy" id="2707345"/>
    <lineage>
        <taxon>Bacteria</taxon>
        <taxon>Pseudomonadati</taxon>
        <taxon>Pseudomonadota</taxon>
        <taxon>Gammaproteobacteria</taxon>
        <taxon>Methylococcales</taxon>
        <taxon>Methylococcaceae</taxon>
        <taxon>Methylobacter</taxon>
    </lineage>
</organism>
<sequence>MDYSYPIKIGAIYASNSGDRPRKLKIKPEQIALIGQVFSTLRSSGLNGSEQLSHKVN</sequence>
<evidence type="ECO:0000313" key="1">
    <source>
        <dbReference type="EMBL" id="CAA9889478.1"/>
    </source>
</evidence>
<dbReference type="Proteomes" id="UP000494216">
    <property type="component" value="Unassembled WGS sequence"/>
</dbReference>
<protein>
    <submittedName>
        <fullName evidence="1">Uncharacterized protein</fullName>
    </submittedName>
</protein>
<comment type="caution">
    <text evidence="1">The sequence shown here is derived from an EMBL/GenBank/DDBJ whole genome shotgun (WGS) entry which is preliminary data.</text>
</comment>
<dbReference type="AlphaFoldDB" id="A0A8S0Y5P2"/>
<evidence type="ECO:0000313" key="2">
    <source>
        <dbReference type="Proteomes" id="UP000494216"/>
    </source>
</evidence>
<reference evidence="1 2" key="1">
    <citation type="submission" date="2020-02" db="EMBL/GenBank/DDBJ databases">
        <authorList>
            <person name="Hogendoorn C."/>
        </authorList>
    </citation>
    <scope>NUCLEOTIDE SEQUENCE [LARGE SCALE GENOMIC DNA]</scope>
    <source>
        <strain evidence="1">METHB21</strain>
    </source>
</reference>
<gene>
    <name evidence="1" type="ORF">METHB2_1050004</name>
</gene>
<name>A0A8S0Y5P2_9GAMM</name>